<reference evidence="2 3" key="1">
    <citation type="submission" date="2015-01" db="EMBL/GenBank/DDBJ databases">
        <title>Draft genome of Vibrio mytili type strain CAIM 528.</title>
        <authorList>
            <person name="Gonzalez-Castillo A."/>
            <person name="Gomez-Gil B."/>
            <person name="Enciso-Ibarra J."/>
        </authorList>
    </citation>
    <scope>NUCLEOTIDE SEQUENCE [LARGE SCALE GENOMIC DNA]</scope>
    <source>
        <strain evidence="2 3">CAIM 528</strain>
    </source>
</reference>
<dbReference type="Proteomes" id="UP000031977">
    <property type="component" value="Unassembled WGS sequence"/>
</dbReference>
<keyword evidence="1" id="KW-1133">Transmembrane helix</keyword>
<keyword evidence="1" id="KW-0812">Transmembrane</keyword>
<name>A0A0C3DKM6_9VIBR</name>
<protein>
    <submittedName>
        <fullName evidence="2">Uncharacterized protein</fullName>
    </submittedName>
</protein>
<evidence type="ECO:0000256" key="1">
    <source>
        <dbReference type="SAM" id="Phobius"/>
    </source>
</evidence>
<dbReference type="RefSeq" id="WP_041154505.1">
    <property type="nucleotide sequence ID" value="NZ_CBCRVP010000021.1"/>
</dbReference>
<proteinExistence type="predicted"/>
<evidence type="ECO:0000313" key="2">
    <source>
        <dbReference type="EMBL" id="KIN12014.1"/>
    </source>
</evidence>
<dbReference type="EMBL" id="JXOK01000009">
    <property type="protein sequence ID" value="KIN12014.1"/>
    <property type="molecule type" value="Genomic_DNA"/>
</dbReference>
<keyword evidence="3" id="KW-1185">Reference proteome</keyword>
<accession>A0A0C3DKM6</accession>
<dbReference type="AlphaFoldDB" id="A0A0C3DKM6"/>
<keyword evidence="1" id="KW-0472">Membrane</keyword>
<sequence>MQNKYEKLNLSVNIISMLFIGLASVLVSYASMKVAENQNKIASTEYQPFFYVSYDYEMKNQRLVQKSINVYNIGAPIANARVQIKEFLAVKQMRNGKDVKDIFPIVGYYFVRNPTGQPKGKLLTAWAHENVRFESLLYDSVSTKEFQEEFGYTGLEIVAAIKIEYQNRLGLSETQYFLNDQLVDSKEYQLFVSSPADSFSKDISKLSVSELLRNLSVRT</sequence>
<comment type="caution">
    <text evidence="2">The sequence shown here is derived from an EMBL/GenBank/DDBJ whole genome shotgun (WGS) entry which is preliminary data.</text>
</comment>
<gene>
    <name evidence="2" type="ORF">SU60_04440</name>
</gene>
<dbReference type="STRING" id="50718.SU60_04440"/>
<evidence type="ECO:0000313" key="3">
    <source>
        <dbReference type="Proteomes" id="UP000031977"/>
    </source>
</evidence>
<feature type="transmembrane region" description="Helical" evidence="1">
    <location>
        <begin position="12"/>
        <end position="32"/>
    </location>
</feature>
<organism evidence="2 3">
    <name type="scientific">Vibrio mytili</name>
    <dbReference type="NCBI Taxonomy" id="50718"/>
    <lineage>
        <taxon>Bacteria</taxon>
        <taxon>Pseudomonadati</taxon>
        <taxon>Pseudomonadota</taxon>
        <taxon>Gammaproteobacteria</taxon>
        <taxon>Vibrionales</taxon>
        <taxon>Vibrionaceae</taxon>
        <taxon>Vibrio</taxon>
    </lineage>
</organism>